<dbReference type="EMBL" id="GECZ01021920">
    <property type="protein sequence ID" value="JAS47849.1"/>
    <property type="molecule type" value="Transcribed_RNA"/>
</dbReference>
<reference evidence="2" key="1">
    <citation type="submission" date="2015-11" db="EMBL/GenBank/DDBJ databases">
        <title>De novo transcriptome assembly of four potential Pierce s Disease insect vectors from Arizona vineyards.</title>
        <authorList>
            <person name="Tassone E.E."/>
        </authorList>
    </citation>
    <scope>NUCLEOTIDE SEQUENCE</scope>
</reference>
<evidence type="ECO:0000259" key="1">
    <source>
        <dbReference type="PROSITE" id="PS51497"/>
    </source>
</evidence>
<dbReference type="GO" id="GO:0000813">
    <property type="term" value="C:ESCRT I complex"/>
    <property type="evidence" value="ECO:0007669"/>
    <property type="project" value="InterPro"/>
</dbReference>
<dbReference type="InterPro" id="IPR018798">
    <property type="entry name" value="MVB12A/B"/>
</dbReference>
<feature type="domain" description="UMA" evidence="1">
    <location>
        <begin position="88"/>
        <end position="141"/>
    </location>
</feature>
<accession>A0A1B6FCB4</accession>
<name>A0A1B6FCB4_9HEMI</name>
<gene>
    <name evidence="2" type="ORF">g.25902</name>
</gene>
<dbReference type="PROSITE" id="PS51497">
    <property type="entry name" value="UMA"/>
    <property type="match status" value="1"/>
</dbReference>
<dbReference type="AlphaFoldDB" id="A0A1B6FCB4"/>
<organism evidence="2">
    <name type="scientific">Cuerna arida</name>
    <dbReference type="NCBI Taxonomy" id="1464854"/>
    <lineage>
        <taxon>Eukaryota</taxon>
        <taxon>Metazoa</taxon>
        <taxon>Ecdysozoa</taxon>
        <taxon>Arthropoda</taxon>
        <taxon>Hexapoda</taxon>
        <taxon>Insecta</taxon>
        <taxon>Pterygota</taxon>
        <taxon>Neoptera</taxon>
        <taxon>Paraneoptera</taxon>
        <taxon>Hemiptera</taxon>
        <taxon>Auchenorrhyncha</taxon>
        <taxon>Membracoidea</taxon>
        <taxon>Cicadellidae</taxon>
        <taxon>Cicadellinae</taxon>
        <taxon>Proconiini</taxon>
        <taxon>Cuerna</taxon>
    </lineage>
</organism>
<dbReference type="InterPro" id="IPR023340">
    <property type="entry name" value="UMA"/>
</dbReference>
<protein>
    <recommendedName>
        <fullName evidence="1">UMA domain-containing protein</fullName>
    </recommendedName>
</protein>
<dbReference type="Pfam" id="PF10240">
    <property type="entry name" value="DUF2464"/>
    <property type="match status" value="1"/>
</dbReference>
<sequence>MTALSWFFGGKKKEEKPVTVEAVEVGNDEDYTIIQAYPNRPGLYPQVPQSPYPPSQFYSPLPYSVLPQRQDQQPAGSVAVRATPQNQLEGVPFVLSPKLEQGSSQSQIQGLEDLRRAVFQIAADINDPTFQYDFKMEYSVMQEASLYNRDSA</sequence>
<proteinExistence type="predicted"/>
<evidence type="ECO:0000313" key="2">
    <source>
        <dbReference type="EMBL" id="JAS47849.1"/>
    </source>
</evidence>